<feature type="compositionally biased region" description="Low complexity" evidence="7">
    <location>
        <begin position="440"/>
        <end position="484"/>
    </location>
</feature>
<evidence type="ECO:0000256" key="1">
    <source>
        <dbReference type="ARBA" id="ARBA00004906"/>
    </source>
</evidence>
<sequence length="547" mass="58686">MSRRQQTGTGRGGGEGVLLNYVFPNKLDDERLKKCFEEPCGACLFELKDSETKHSAVKARRDEKIGLLDSCSHTFHFKCINMWLQRDSSCPQCKARVDHAASYSFDGSRVSWRAVEEVLQNFEESSDEDEEEEDDEEEEEEGDEEMGVSELMELYFPEDVREGGATAGKGKGDKQKKASKRENENMEEDQIETSRSRSGRGTRGGRGASSSSASRGGGRPRASPSSRSTSAGSSSSSSSSSAASSLRSSSSAGGRRRRTGAGEEGVEDASASSSATSSAAAATAAAGRRRGLTEAEREKRAEERSKRQEEKLEAEEARARAVVERFRQERRRERAKRKREEAEARGEGEEGGKRKVDAETLKNRIERSIERMPFSFAVARPVENLSEEGGTGFGGGLIFNNGPTGVAGQGGGPSKRPVVVPVTALRRVTMPSSAFALSNSSVRAEGSRGGSSSSAAAASSSSSSSSSAAAAASVVRPSAPAVPRSFGFGGFNLAPKYSEDFIVDAKKCSSGPSDSDKKKEKKKDEQEKIEVTGDGEGEEEEIEFEDD</sequence>
<evidence type="ECO:0000259" key="8">
    <source>
        <dbReference type="PROSITE" id="PS50089"/>
    </source>
</evidence>
<dbReference type="EMBL" id="CDMZ01004730">
    <property type="protein sequence ID" value="CEM50704.1"/>
    <property type="molecule type" value="Genomic_DNA"/>
</dbReference>
<dbReference type="PANTHER" id="PTHR45676:SF41">
    <property type="entry name" value="RING-H2 FINGER PROTEIN ATL66"/>
    <property type="match status" value="1"/>
</dbReference>
<evidence type="ECO:0000256" key="7">
    <source>
        <dbReference type="SAM" id="MobiDB-lite"/>
    </source>
</evidence>
<dbReference type="VEuPathDB" id="CryptoDB:Cvel_10131"/>
<dbReference type="InterPro" id="IPR001841">
    <property type="entry name" value="Znf_RING"/>
</dbReference>
<feature type="compositionally biased region" description="Basic and acidic residues" evidence="7">
    <location>
        <begin position="291"/>
        <end position="355"/>
    </location>
</feature>
<keyword evidence="4" id="KW-0833">Ubl conjugation pathway</keyword>
<evidence type="ECO:0000256" key="6">
    <source>
        <dbReference type="PROSITE-ProRule" id="PRU00175"/>
    </source>
</evidence>
<gene>
    <name evidence="9" type="ORF">Cvel_10131</name>
</gene>
<feature type="compositionally biased region" description="Low complexity" evidence="7">
    <location>
        <begin position="208"/>
        <end position="253"/>
    </location>
</feature>
<feature type="compositionally biased region" description="Acidic residues" evidence="7">
    <location>
        <begin position="533"/>
        <end position="547"/>
    </location>
</feature>
<protein>
    <recommendedName>
        <fullName evidence="8">RING-type domain-containing protein</fullName>
    </recommendedName>
</protein>
<dbReference type="PROSITE" id="PS50089">
    <property type="entry name" value="ZF_RING_2"/>
    <property type="match status" value="1"/>
</dbReference>
<feature type="compositionally biased region" description="Acidic residues" evidence="7">
    <location>
        <begin position="124"/>
        <end position="147"/>
    </location>
</feature>
<evidence type="ECO:0000256" key="5">
    <source>
        <dbReference type="ARBA" id="ARBA00022833"/>
    </source>
</evidence>
<feature type="compositionally biased region" description="Basic and acidic residues" evidence="7">
    <location>
        <begin position="514"/>
        <end position="531"/>
    </location>
</feature>
<name>A0A0G4I1D4_9ALVE</name>
<dbReference type="PANTHER" id="PTHR45676">
    <property type="entry name" value="RING-H2 FINGER PROTEIN ATL51-RELATED"/>
    <property type="match status" value="1"/>
</dbReference>
<organism evidence="9">
    <name type="scientific">Chromera velia CCMP2878</name>
    <dbReference type="NCBI Taxonomy" id="1169474"/>
    <lineage>
        <taxon>Eukaryota</taxon>
        <taxon>Sar</taxon>
        <taxon>Alveolata</taxon>
        <taxon>Colpodellida</taxon>
        <taxon>Chromeraceae</taxon>
        <taxon>Chromera</taxon>
    </lineage>
</organism>
<feature type="compositionally biased region" description="Low complexity" evidence="7">
    <location>
        <begin position="269"/>
        <end position="286"/>
    </location>
</feature>
<proteinExistence type="predicted"/>
<evidence type="ECO:0000313" key="9">
    <source>
        <dbReference type="EMBL" id="CEM50704.1"/>
    </source>
</evidence>
<evidence type="ECO:0000256" key="4">
    <source>
        <dbReference type="ARBA" id="ARBA00022786"/>
    </source>
</evidence>
<reference evidence="9" key="1">
    <citation type="submission" date="2014-11" db="EMBL/GenBank/DDBJ databases">
        <authorList>
            <person name="Otto D Thomas"/>
            <person name="Naeem Raeece"/>
        </authorList>
    </citation>
    <scope>NUCLEOTIDE SEQUENCE</scope>
</reference>
<feature type="domain" description="RING-type" evidence="8">
    <location>
        <begin position="40"/>
        <end position="94"/>
    </location>
</feature>
<dbReference type="AlphaFoldDB" id="A0A0G4I1D4"/>
<feature type="region of interest" description="Disordered" evidence="7">
    <location>
        <begin position="399"/>
        <end position="418"/>
    </location>
</feature>
<dbReference type="InterPro" id="IPR024766">
    <property type="entry name" value="Znf_RING_H2"/>
</dbReference>
<feature type="region of interest" description="Disordered" evidence="7">
    <location>
        <begin position="506"/>
        <end position="547"/>
    </location>
</feature>
<dbReference type="SMART" id="SM00184">
    <property type="entry name" value="RING"/>
    <property type="match status" value="1"/>
</dbReference>
<keyword evidence="2" id="KW-0479">Metal-binding</keyword>
<evidence type="ECO:0000256" key="3">
    <source>
        <dbReference type="ARBA" id="ARBA00022771"/>
    </source>
</evidence>
<feature type="compositionally biased region" description="Basic and acidic residues" evidence="7">
    <location>
        <begin position="170"/>
        <end position="184"/>
    </location>
</feature>
<keyword evidence="5" id="KW-0862">Zinc</keyword>
<dbReference type="SUPFAM" id="SSF57850">
    <property type="entry name" value="RING/U-box"/>
    <property type="match status" value="1"/>
</dbReference>
<dbReference type="GO" id="GO:0008270">
    <property type="term" value="F:zinc ion binding"/>
    <property type="evidence" value="ECO:0007669"/>
    <property type="project" value="UniProtKB-KW"/>
</dbReference>
<keyword evidence="3 6" id="KW-0863">Zinc-finger</keyword>
<feature type="region of interest" description="Disordered" evidence="7">
    <location>
        <begin position="122"/>
        <end position="355"/>
    </location>
</feature>
<dbReference type="Gene3D" id="3.30.40.10">
    <property type="entry name" value="Zinc/RING finger domain, C3HC4 (zinc finger)"/>
    <property type="match status" value="1"/>
</dbReference>
<feature type="region of interest" description="Disordered" evidence="7">
    <location>
        <begin position="435"/>
        <end position="484"/>
    </location>
</feature>
<dbReference type="Pfam" id="PF12678">
    <property type="entry name" value="zf-rbx1"/>
    <property type="match status" value="1"/>
</dbReference>
<evidence type="ECO:0000256" key="2">
    <source>
        <dbReference type="ARBA" id="ARBA00022723"/>
    </source>
</evidence>
<comment type="pathway">
    <text evidence="1">Protein modification; protein ubiquitination.</text>
</comment>
<dbReference type="InterPro" id="IPR013083">
    <property type="entry name" value="Znf_RING/FYVE/PHD"/>
</dbReference>
<accession>A0A0G4I1D4</accession>